<dbReference type="OrthoDB" id="2414723at2759"/>
<reference evidence="2" key="1">
    <citation type="submission" date="2021-02" db="EMBL/GenBank/DDBJ databases">
        <title>First Annotated Genome of the Yellow-green Alga Tribonema minus.</title>
        <authorList>
            <person name="Mahan K.M."/>
        </authorList>
    </citation>
    <scope>NUCLEOTIDE SEQUENCE</scope>
    <source>
        <strain evidence="2">UTEX B ZZ1240</strain>
    </source>
</reference>
<organism evidence="2 3">
    <name type="scientific">Tribonema minus</name>
    <dbReference type="NCBI Taxonomy" id="303371"/>
    <lineage>
        <taxon>Eukaryota</taxon>
        <taxon>Sar</taxon>
        <taxon>Stramenopiles</taxon>
        <taxon>Ochrophyta</taxon>
        <taxon>PX clade</taxon>
        <taxon>Xanthophyceae</taxon>
        <taxon>Tribonematales</taxon>
        <taxon>Tribonemataceae</taxon>
        <taxon>Tribonema</taxon>
    </lineage>
</organism>
<comment type="caution">
    <text evidence="2">The sequence shown here is derived from an EMBL/GenBank/DDBJ whole genome shotgun (WGS) entry which is preliminary data.</text>
</comment>
<evidence type="ECO:0000259" key="1">
    <source>
        <dbReference type="Pfam" id="PF02214"/>
    </source>
</evidence>
<protein>
    <recommendedName>
        <fullName evidence="1">Potassium channel tetramerisation-type BTB domain-containing protein</fullName>
    </recommendedName>
</protein>
<proteinExistence type="predicted"/>
<dbReference type="EMBL" id="JAFCMP010000309">
    <property type="protein sequence ID" value="KAG5181652.1"/>
    <property type="molecule type" value="Genomic_DNA"/>
</dbReference>
<accession>A0A835YU28</accession>
<evidence type="ECO:0000313" key="3">
    <source>
        <dbReference type="Proteomes" id="UP000664859"/>
    </source>
</evidence>
<gene>
    <name evidence="2" type="ORF">JKP88DRAFT_182159</name>
</gene>
<feature type="domain" description="Potassium channel tetramerisation-type BTB" evidence="1">
    <location>
        <begin position="4"/>
        <end position="54"/>
    </location>
</feature>
<keyword evidence="3" id="KW-1185">Reference proteome</keyword>
<dbReference type="InterPro" id="IPR011333">
    <property type="entry name" value="SKP1/BTB/POZ_sf"/>
</dbReference>
<dbReference type="InterPro" id="IPR003131">
    <property type="entry name" value="T1-type_BTB"/>
</dbReference>
<dbReference type="AlphaFoldDB" id="A0A835YU28"/>
<feature type="non-terminal residue" evidence="2">
    <location>
        <position position="1"/>
    </location>
</feature>
<dbReference type="Pfam" id="PF02214">
    <property type="entry name" value="BTB_2"/>
    <property type="match status" value="1"/>
</dbReference>
<dbReference type="Proteomes" id="UP000664859">
    <property type="component" value="Unassembled WGS sequence"/>
</dbReference>
<name>A0A835YU28_9STRA</name>
<dbReference type="GO" id="GO:0051260">
    <property type="term" value="P:protein homooligomerization"/>
    <property type="evidence" value="ECO:0007669"/>
    <property type="project" value="InterPro"/>
</dbReference>
<dbReference type="Gene3D" id="3.30.710.10">
    <property type="entry name" value="Potassium Channel Kv1.1, Chain A"/>
    <property type="match status" value="1"/>
</dbReference>
<evidence type="ECO:0000313" key="2">
    <source>
        <dbReference type="EMBL" id="KAG5181652.1"/>
    </source>
</evidence>
<dbReference type="SUPFAM" id="SSF54695">
    <property type="entry name" value="POZ domain"/>
    <property type="match status" value="1"/>
</dbReference>
<sequence>PTPVELNVGGKRFQTSAATLTSVKRSFFDGLCSGLSRIEPCADGSYFIDRPSQVRSRFTFDYVGQSTSGHAACARHWTVNTFKIELQLPVQGKKRWVHLCGV</sequence>